<dbReference type="EC" id="2.1.1.-" evidence="5"/>
<dbReference type="InterPro" id="IPR029063">
    <property type="entry name" value="SAM-dependent_MTases_sf"/>
</dbReference>
<evidence type="ECO:0000256" key="5">
    <source>
        <dbReference type="HAMAP-Rule" id="MF_03188"/>
    </source>
</evidence>
<dbReference type="Gene3D" id="3.40.50.150">
    <property type="entry name" value="Vaccinia Virus protein VP39"/>
    <property type="match status" value="1"/>
</dbReference>
<dbReference type="InterPro" id="IPR026635">
    <property type="entry name" value="Efm4/METTL10"/>
</dbReference>
<evidence type="ECO:0000256" key="2">
    <source>
        <dbReference type="ARBA" id="ARBA00022603"/>
    </source>
</evidence>
<keyword evidence="5" id="KW-0813">Transport</keyword>
<protein>
    <recommendedName>
        <fullName evidence="5">Protein-lysine N-methyltransferase EFM4</fullName>
        <ecNumber evidence="5">2.1.1.-</ecNumber>
    </recommendedName>
    <alternativeName>
        <fullName evidence="5">Elongation factor methyltransferase 4</fullName>
    </alternativeName>
</protein>
<gene>
    <name evidence="5" type="primary">EFM4</name>
    <name evidence="7" type="ORF">M407DRAFT_240669</name>
</gene>
<keyword evidence="1 5" id="KW-0963">Cytoplasm</keyword>
<dbReference type="HAMAP" id="MF_03188">
    <property type="entry name" value="Methyltr_EFM4"/>
    <property type="match status" value="1"/>
</dbReference>
<dbReference type="SUPFAM" id="SSF53335">
    <property type="entry name" value="S-adenosyl-L-methionine-dependent methyltransferases"/>
    <property type="match status" value="1"/>
</dbReference>
<sequence>MADEDDPQTFEPSKLGTKQHWDDVYKRELANFEDDSEDEGEVWFGLDSVEKMVDWATENVPSSSKPYTLDIGSGNGTLSLALAGAGYPVDRILGVDYSEDSVRLARSVARHRSVPGLRFEASDFLSEDPPQLEGMDSSAGGWDLLLDKGTFDAIALADKTNDGSAPIDGYPTRISRLLKSGAYFLITSCNFTEEELKQRFSAPAIGLVYHSRIQHPTFTFGGKTGSTCSSVAFKKQ</sequence>
<keyword evidence="4 5" id="KW-0949">S-adenosyl-L-methionine</keyword>
<dbReference type="GO" id="GO:0032259">
    <property type="term" value="P:methylation"/>
    <property type="evidence" value="ECO:0007669"/>
    <property type="project" value="UniProtKB-KW"/>
</dbReference>
<evidence type="ECO:0000256" key="1">
    <source>
        <dbReference type="ARBA" id="ARBA00022490"/>
    </source>
</evidence>
<dbReference type="GO" id="GO:0016279">
    <property type="term" value="F:protein-lysine N-methyltransferase activity"/>
    <property type="evidence" value="ECO:0007669"/>
    <property type="project" value="UniProtKB-UniRule"/>
</dbReference>
<dbReference type="Pfam" id="PF13847">
    <property type="entry name" value="Methyltransf_31"/>
    <property type="match status" value="1"/>
</dbReference>
<comment type="function">
    <text evidence="5">S-adenosyl-L-methionine-dependent protein-lysine N-methyltransferase that mono- and dimethylates elongation factor 1-alpha at 'Lys-316'. May play a role in intracellular transport.</text>
</comment>
<feature type="domain" description="Methyltransferase" evidence="6">
    <location>
        <begin position="68"/>
        <end position="200"/>
    </location>
</feature>
<dbReference type="GO" id="GO:0005737">
    <property type="term" value="C:cytoplasm"/>
    <property type="evidence" value="ECO:0007669"/>
    <property type="project" value="UniProtKB-SubCell"/>
</dbReference>
<dbReference type="GO" id="GO:0016192">
    <property type="term" value="P:vesicle-mediated transport"/>
    <property type="evidence" value="ECO:0007669"/>
    <property type="project" value="UniProtKB-UniRule"/>
</dbReference>
<evidence type="ECO:0000313" key="8">
    <source>
        <dbReference type="Proteomes" id="UP000054248"/>
    </source>
</evidence>
<keyword evidence="2 5" id="KW-0489">Methyltransferase</keyword>
<reference evidence="8" key="2">
    <citation type="submission" date="2015-01" db="EMBL/GenBank/DDBJ databases">
        <title>Evolutionary Origins and Diversification of the Mycorrhizal Mutualists.</title>
        <authorList>
            <consortium name="DOE Joint Genome Institute"/>
            <consortium name="Mycorrhizal Genomics Consortium"/>
            <person name="Kohler A."/>
            <person name="Kuo A."/>
            <person name="Nagy L.G."/>
            <person name="Floudas D."/>
            <person name="Copeland A."/>
            <person name="Barry K.W."/>
            <person name="Cichocki N."/>
            <person name="Veneault-Fourrey C."/>
            <person name="LaButti K."/>
            <person name="Lindquist E.A."/>
            <person name="Lipzen A."/>
            <person name="Lundell T."/>
            <person name="Morin E."/>
            <person name="Murat C."/>
            <person name="Riley R."/>
            <person name="Ohm R."/>
            <person name="Sun H."/>
            <person name="Tunlid A."/>
            <person name="Henrissat B."/>
            <person name="Grigoriev I.V."/>
            <person name="Hibbett D.S."/>
            <person name="Martin F."/>
        </authorList>
    </citation>
    <scope>NUCLEOTIDE SEQUENCE [LARGE SCALE GENOMIC DNA]</scope>
    <source>
        <strain evidence="8">MUT 4182</strain>
    </source>
</reference>
<evidence type="ECO:0000256" key="3">
    <source>
        <dbReference type="ARBA" id="ARBA00022679"/>
    </source>
</evidence>
<dbReference type="EMBL" id="KN822943">
    <property type="protein sequence ID" value="KIO34364.1"/>
    <property type="molecule type" value="Genomic_DNA"/>
</dbReference>
<proteinExistence type="inferred from homology"/>
<dbReference type="PANTHER" id="PTHR12843:SF5">
    <property type="entry name" value="EEF1A LYSINE METHYLTRANSFERASE 2"/>
    <property type="match status" value="1"/>
</dbReference>
<dbReference type="PANTHER" id="PTHR12843">
    <property type="entry name" value="PROTEIN-LYSINE N-METHYLTRANSFERASE METTL10"/>
    <property type="match status" value="1"/>
</dbReference>
<dbReference type="HOGENOM" id="CLU_044783_1_0_1"/>
<evidence type="ECO:0000313" key="7">
    <source>
        <dbReference type="EMBL" id="KIO34364.1"/>
    </source>
</evidence>
<accession>A0A0C3QYL3</accession>
<evidence type="ECO:0000256" key="4">
    <source>
        <dbReference type="ARBA" id="ARBA00022691"/>
    </source>
</evidence>
<dbReference type="InterPro" id="IPR025714">
    <property type="entry name" value="Methyltranfer_dom"/>
</dbReference>
<comment type="similarity">
    <text evidence="5">Belongs to the class I-like SAM-binding methyltransferase superfamily. EFM4 family.</text>
</comment>
<evidence type="ECO:0000259" key="6">
    <source>
        <dbReference type="Pfam" id="PF13847"/>
    </source>
</evidence>
<dbReference type="STRING" id="1051891.A0A0C3QYL3"/>
<name>A0A0C3QYL3_9AGAM</name>
<dbReference type="AlphaFoldDB" id="A0A0C3QYL3"/>
<dbReference type="Proteomes" id="UP000054248">
    <property type="component" value="Unassembled WGS sequence"/>
</dbReference>
<keyword evidence="3 5" id="KW-0808">Transferase</keyword>
<keyword evidence="8" id="KW-1185">Reference proteome</keyword>
<dbReference type="CDD" id="cd02440">
    <property type="entry name" value="AdoMet_MTases"/>
    <property type="match status" value="1"/>
</dbReference>
<organism evidence="7 8">
    <name type="scientific">Tulasnella calospora MUT 4182</name>
    <dbReference type="NCBI Taxonomy" id="1051891"/>
    <lineage>
        <taxon>Eukaryota</taxon>
        <taxon>Fungi</taxon>
        <taxon>Dikarya</taxon>
        <taxon>Basidiomycota</taxon>
        <taxon>Agaricomycotina</taxon>
        <taxon>Agaricomycetes</taxon>
        <taxon>Cantharellales</taxon>
        <taxon>Tulasnellaceae</taxon>
        <taxon>Tulasnella</taxon>
    </lineage>
</organism>
<comment type="subcellular location">
    <subcellularLocation>
        <location evidence="5">Cytoplasm</location>
    </subcellularLocation>
</comment>
<reference evidence="7 8" key="1">
    <citation type="submission" date="2014-04" db="EMBL/GenBank/DDBJ databases">
        <authorList>
            <consortium name="DOE Joint Genome Institute"/>
            <person name="Kuo A."/>
            <person name="Girlanda M."/>
            <person name="Perotto S."/>
            <person name="Kohler A."/>
            <person name="Nagy L.G."/>
            <person name="Floudas D."/>
            <person name="Copeland A."/>
            <person name="Barry K.W."/>
            <person name="Cichocki N."/>
            <person name="Veneault-Fourrey C."/>
            <person name="LaButti K."/>
            <person name="Lindquist E.A."/>
            <person name="Lipzen A."/>
            <person name="Lundell T."/>
            <person name="Morin E."/>
            <person name="Murat C."/>
            <person name="Sun H."/>
            <person name="Tunlid A."/>
            <person name="Henrissat B."/>
            <person name="Grigoriev I.V."/>
            <person name="Hibbett D.S."/>
            <person name="Martin F."/>
            <person name="Nordberg H.P."/>
            <person name="Cantor M.N."/>
            <person name="Hua S.X."/>
        </authorList>
    </citation>
    <scope>NUCLEOTIDE SEQUENCE [LARGE SCALE GENOMIC DNA]</scope>
    <source>
        <strain evidence="7 8">MUT 4182</strain>
    </source>
</reference>
<dbReference type="OrthoDB" id="10069295at2759"/>